<dbReference type="AlphaFoldDB" id="X0SV43"/>
<name>X0SV43_9ZZZZ</name>
<evidence type="ECO:0000256" key="1">
    <source>
        <dbReference type="SAM" id="MobiDB-lite"/>
    </source>
</evidence>
<dbReference type="EMBL" id="BARS01009745">
    <property type="protein sequence ID" value="GAF78986.1"/>
    <property type="molecule type" value="Genomic_DNA"/>
</dbReference>
<evidence type="ECO:0000313" key="2">
    <source>
        <dbReference type="EMBL" id="GAF78986.1"/>
    </source>
</evidence>
<feature type="non-terminal residue" evidence="2">
    <location>
        <position position="1"/>
    </location>
</feature>
<reference evidence="2" key="1">
    <citation type="journal article" date="2014" name="Front. Microbiol.">
        <title>High frequency of phylogenetically diverse reductive dehalogenase-homologous genes in deep subseafloor sedimentary metagenomes.</title>
        <authorList>
            <person name="Kawai M."/>
            <person name="Futagami T."/>
            <person name="Toyoda A."/>
            <person name="Takaki Y."/>
            <person name="Nishi S."/>
            <person name="Hori S."/>
            <person name="Arai W."/>
            <person name="Tsubouchi T."/>
            <person name="Morono Y."/>
            <person name="Uchiyama I."/>
            <person name="Ito T."/>
            <person name="Fujiyama A."/>
            <person name="Inagaki F."/>
            <person name="Takami H."/>
        </authorList>
    </citation>
    <scope>NUCLEOTIDE SEQUENCE</scope>
    <source>
        <strain evidence="2">Expedition CK06-06</strain>
    </source>
</reference>
<gene>
    <name evidence="2" type="ORF">S01H1_18255</name>
</gene>
<feature type="compositionally biased region" description="Basic and acidic residues" evidence="1">
    <location>
        <begin position="89"/>
        <end position="99"/>
    </location>
</feature>
<feature type="region of interest" description="Disordered" evidence="1">
    <location>
        <begin position="81"/>
        <end position="104"/>
    </location>
</feature>
<organism evidence="2">
    <name type="scientific">marine sediment metagenome</name>
    <dbReference type="NCBI Taxonomy" id="412755"/>
    <lineage>
        <taxon>unclassified sequences</taxon>
        <taxon>metagenomes</taxon>
        <taxon>ecological metagenomes</taxon>
    </lineage>
</organism>
<proteinExistence type="predicted"/>
<accession>X0SV43</accession>
<protein>
    <submittedName>
        <fullName evidence="2">Uncharacterized protein</fullName>
    </submittedName>
</protein>
<comment type="caution">
    <text evidence="2">The sequence shown here is derived from an EMBL/GenBank/DDBJ whole genome shotgun (WGS) entry which is preliminary data.</text>
</comment>
<sequence length="156" mass="18224">GPSQADLMQMLYQMAAEQKAIRDQVAELAKQMAERKEILGSNMEGVIKDAEKVIKDMLERGVTPETFERQRRIFTRLMDAQKSIQQQDTSRRRMSERPGEYTVKPPEALARELLESSQQESLLKSILQRWEGAYPESFEVLIREYFELLRSKKLKD</sequence>